<evidence type="ECO:0000259" key="10">
    <source>
        <dbReference type="PROSITE" id="PS50249"/>
    </source>
</evidence>
<dbReference type="CDD" id="cd08066">
    <property type="entry name" value="MPN_AMSH_like"/>
    <property type="match status" value="1"/>
</dbReference>
<dbReference type="OrthoDB" id="3640at2759"/>
<dbReference type="GO" id="GO:0005768">
    <property type="term" value="C:endosome"/>
    <property type="evidence" value="ECO:0007669"/>
    <property type="project" value="TreeGrafter"/>
</dbReference>
<dbReference type="GO" id="GO:0046872">
    <property type="term" value="F:metal ion binding"/>
    <property type="evidence" value="ECO:0007669"/>
    <property type="project" value="UniProtKB-KW"/>
</dbReference>
<keyword evidence="6" id="KW-0378">Hydrolase</keyword>
<dbReference type="PANTHER" id="PTHR12947:SF13">
    <property type="entry name" value="FI19924P1"/>
    <property type="match status" value="1"/>
</dbReference>
<dbReference type="Proteomes" id="UP001150925">
    <property type="component" value="Unassembled WGS sequence"/>
</dbReference>
<feature type="region of interest" description="Disordered" evidence="9">
    <location>
        <begin position="168"/>
        <end position="274"/>
    </location>
</feature>
<evidence type="ECO:0000256" key="9">
    <source>
        <dbReference type="SAM" id="MobiDB-lite"/>
    </source>
</evidence>
<evidence type="ECO:0000256" key="2">
    <source>
        <dbReference type="ARBA" id="ARBA00010981"/>
    </source>
</evidence>
<organism evidence="11 12">
    <name type="scientific">Dispira parvispora</name>
    <dbReference type="NCBI Taxonomy" id="1520584"/>
    <lineage>
        <taxon>Eukaryota</taxon>
        <taxon>Fungi</taxon>
        <taxon>Fungi incertae sedis</taxon>
        <taxon>Zoopagomycota</taxon>
        <taxon>Kickxellomycotina</taxon>
        <taxon>Dimargaritomycetes</taxon>
        <taxon>Dimargaritales</taxon>
        <taxon>Dimargaritaceae</taxon>
        <taxon>Dispira</taxon>
    </lineage>
</organism>
<evidence type="ECO:0000256" key="6">
    <source>
        <dbReference type="ARBA" id="ARBA00022801"/>
    </source>
</evidence>
<dbReference type="Pfam" id="PF01398">
    <property type="entry name" value="JAB"/>
    <property type="match status" value="1"/>
</dbReference>
<evidence type="ECO:0000256" key="7">
    <source>
        <dbReference type="ARBA" id="ARBA00022833"/>
    </source>
</evidence>
<feature type="region of interest" description="Disordered" evidence="9">
    <location>
        <begin position="296"/>
        <end position="342"/>
    </location>
</feature>
<dbReference type="AlphaFoldDB" id="A0A9W8E290"/>
<comment type="caution">
    <text evidence="11">The sequence shown here is derived from an EMBL/GenBank/DDBJ whole genome shotgun (WGS) entry which is preliminary data.</text>
</comment>
<feature type="compositionally biased region" description="Low complexity" evidence="9">
    <location>
        <begin position="183"/>
        <end position="197"/>
    </location>
</feature>
<dbReference type="InterPro" id="IPR015063">
    <property type="entry name" value="USP8_dimer"/>
</dbReference>
<dbReference type="GO" id="GO:0140492">
    <property type="term" value="F:metal-dependent deubiquitinase activity"/>
    <property type="evidence" value="ECO:0007669"/>
    <property type="project" value="InterPro"/>
</dbReference>
<comment type="similarity">
    <text evidence="2">Belongs to the peptidase M67C family.</text>
</comment>
<accession>A0A9W8E290</accession>
<proteinExistence type="inferred from homology"/>
<dbReference type="InterPro" id="IPR000555">
    <property type="entry name" value="JAMM/MPN+_dom"/>
</dbReference>
<keyword evidence="4" id="KW-0479">Metal-binding</keyword>
<keyword evidence="7" id="KW-0862">Zinc</keyword>
<dbReference type="InterPro" id="IPR037518">
    <property type="entry name" value="MPN"/>
</dbReference>
<keyword evidence="5" id="KW-0833">Ubl conjugation pathway</keyword>
<sequence length="684" mass="76110">MGAQDHLDLSDRVICGPTQLVLANLVSCPRQQSGVSPRPDGQSKSNLFYCNPQLEYIPINELNRRAEIKLDPRYSISKYVLSSQGMLQQAKTYAEEGNLNNAYILYLRYTTLLLRELPQHPDYKKERSKKYLSHMKKCCRVALDKLEPMKAQLESRYTLAKRAAVKAESRQEASTKEYGSIEATPSVSTVPSSTIAPSLPPPPPLPPARPAPMGSTPSEGGLSEALDSLKFSTTHLQNSQRHSGATFKDSQSSLHHYPDLAQSHSPRPYATYYQPHEGTSVNVVQPHVVAARPTVNQPVAPPTIPHRAQFEESSSVGTASVSSSYPAFPQSPPSVSQPSYTVISPDASQASLRTPSQSGSYKVPPQGPFQTEYTMNHPDYHARLRQLYAPATNQKPGFFYQTSMEYDYQRPAPHVPPKPSGMAYESPRGYYASSEHLGTTHSSPREPVLPPKPLGIEYRRPSSASVVSPAETSNSFSKLHPQRSAQGNSRLGYSGPVSSRATAESGEPLRRIHVPFDLLGKFLSKARKNTDRNLETCGVLCGYLRHDEFYLTTLLIPKQTATSDTCTTTNEEEIVEYQIEKDLITLGWIHTHPTQTCFMSSLDIHTHFSYQQMLPEAIAIVCAPQHSPSYGIFRLTDPPGMKVINMCRDKRPFHPHENTNIYTKAAEPDHVSVEHFDFTMVDMR</sequence>
<dbReference type="SUPFAM" id="SSF140856">
    <property type="entry name" value="USP8 N-terminal domain-like"/>
    <property type="match status" value="1"/>
</dbReference>
<evidence type="ECO:0000256" key="5">
    <source>
        <dbReference type="ARBA" id="ARBA00022786"/>
    </source>
</evidence>
<evidence type="ECO:0000256" key="3">
    <source>
        <dbReference type="ARBA" id="ARBA00022670"/>
    </source>
</evidence>
<evidence type="ECO:0000256" key="4">
    <source>
        <dbReference type="ARBA" id="ARBA00022723"/>
    </source>
</evidence>
<feature type="compositionally biased region" description="Low complexity" evidence="9">
    <location>
        <begin position="313"/>
        <end position="324"/>
    </location>
</feature>
<feature type="compositionally biased region" description="Pro residues" evidence="9">
    <location>
        <begin position="198"/>
        <end position="210"/>
    </location>
</feature>
<feature type="compositionally biased region" description="Polar residues" evidence="9">
    <location>
        <begin position="230"/>
        <end position="254"/>
    </location>
</feature>
<dbReference type="Gene3D" id="3.40.140.10">
    <property type="entry name" value="Cytidine Deaminase, domain 2"/>
    <property type="match status" value="1"/>
</dbReference>
<dbReference type="Gene3D" id="1.20.58.80">
    <property type="entry name" value="Phosphotransferase system, lactose/cellobiose-type IIA subunit"/>
    <property type="match status" value="1"/>
</dbReference>
<protein>
    <recommendedName>
        <fullName evidence="10">MPN domain-containing protein</fullName>
    </recommendedName>
</protein>
<name>A0A9W8E290_9FUNG</name>
<evidence type="ECO:0000313" key="12">
    <source>
        <dbReference type="Proteomes" id="UP001150925"/>
    </source>
</evidence>
<evidence type="ECO:0000256" key="1">
    <source>
        <dbReference type="ARBA" id="ARBA00001947"/>
    </source>
</evidence>
<dbReference type="PROSITE" id="PS50249">
    <property type="entry name" value="MPN"/>
    <property type="match status" value="1"/>
</dbReference>
<evidence type="ECO:0000313" key="11">
    <source>
        <dbReference type="EMBL" id="KAJ1960634.1"/>
    </source>
</evidence>
<dbReference type="GO" id="GO:0006508">
    <property type="term" value="P:proteolysis"/>
    <property type="evidence" value="ECO:0007669"/>
    <property type="project" value="UniProtKB-KW"/>
</dbReference>
<dbReference type="SUPFAM" id="SSF102712">
    <property type="entry name" value="JAB1/MPN domain"/>
    <property type="match status" value="1"/>
</dbReference>
<evidence type="ECO:0000256" key="8">
    <source>
        <dbReference type="ARBA" id="ARBA00023049"/>
    </source>
</evidence>
<dbReference type="SMART" id="SM00232">
    <property type="entry name" value="JAB_MPN"/>
    <property type="match status" value="1"/>
</dbReference>
<dbReference type="Pfam" id="PF08969">
    <property type="entry name" value="USP8_dimer"/>
    <property type="match status" value="1"/>
</dbReference>
<reference evidence="11" key="1">
    <citation type="submission" date="2022-07" db="EMBL/GenBank/DDBJ databases">
        <title>Phylogenomic reconstructions and comparative analyses of Kickxellomycotina fungi.</title>
        <authorList>
            <person name="Reynolds N.K."/>
            <person name="Stajich J.E."/>
            <person name="Barry K."/>
            <person name="Grigoriev I.V."/>
            <person name="Crous P."/>
            <person name="Smith M.E."/>
        </authorList>
    </citation>
    <scope>NUCLEOTIDE SEQUENCE</scope>
    <source>
        <strain evidence="11">RSA 1196</strain>
    </source>
</reference>
<feature type="domain" description="MPN" evidence="10">
    <location>
        <begin position="512"/>
        <end position="639"/>
    </location>
</feature>
<keyword evidence="12" id="KW-1185">Reference proteome</keyword>
<dbReference type="FunFam" id="3.40.140.10:FF:000033">
    <property type="entry name" value="AMSH-like protease sst2"/>
    <property type="match status" value="1"/>
</dbReference>
<keyword evidence="8" id="KW-0482">Metalloprotease</keyword>
<dbReference type="EMBL" id="JANBPY010001299">
    <property type="protein sequence ID" value="KAJ1960634.1"/>
    <property type="molecule type" value="Genomic_DNA"/>
</dbReference>
<dbReference type="GO" id="GO:0070536">
    <property type="term" value="P:protein K63-linked deubiquitination"/>
    <property type="evidence" value="ECO:0007669"/>
    <property type="project" value="InterPro"/>
</dbReference>
<comment type="cofactor">
    <cofactor evidence="1">
        <name>Zn(2+)</name>
        <dbReference type="ChEBI" id="CHEBI:29105"/>
    </cofactor>
</comment>
<feature type="region of interest" description="Disordered" evidence="9">
    <location>
        <begin position="412"/>
        <end position="506"/>
    </location>
</feature>
<feature type="compositionally biased region" description="Polar residues" evidence="9">
    <location>
        <begin position="462"/>
        <end position="502"/>
    </location>
</feature>
<dbReference type="PANTHER" id="PTHR12947">
    <property type="entry name" value="AMSH-LIKE PROTEASE"/>
    <property type="match status" value="1"/>
</dbReference>
<dbReference type="GO" id="GO:0016020">
    <property type="term" value="C:membrane"/>
    <property type="evidence" value="ECO:0007669"/>
    <property type="project" value="TreeGrafter"/>
</dbReference>
<dbReference type="GO" id="GO:0061578">
    <property type="term" value="F:K63-linked deubiquitinase activity"/>
    <property type="evidence" value="ECO:0007669"/>
    <property type="project" value="InterPro"/>
</dbReference>
<dbReference type="InterPro" id="IPR044098">
    <property type="entry name" value="STAMBP/STALP-like_MPN"/>
</dbReference>
<keyword evidence="3" id="KW-0645">Protease</keyword>
<gene>
    <name evidence="11" type="ORF">IWQ62_004153</name>
</gene>